<dbReference type="STRING" id="1486262.TM49_10415"/>
<dbReference type="EMBL" id="CP010803">
    <property type="protein sequence ID" value="AJY45993.1"/>
    <property type="molecule type" value="Genomic_DNA"/>
</dbReference>
<keyword evidence="4" id="KW-1185">Reference proteome</keyword>
<dbReference type="NCBIfam" id="NF009561">
    <property type="entry name" value="PRK13019.1-1"/>
    <property type="match status" value="1"/>
</dbReference>
<dbReference type="NCBIfam" id="NF009564">
    <property type="entry name" value="PRK13019.1-4"/>
    <property type="match status" value="1"/>
</dbReference>
<evidence type="ECO:0000313" key="3">
    <source>
        <dbReference type="EMBL" id="AJY45993.1"/>
    </source>
</evidence>
<name>A0A0D5LRM4_MAREN</name>
<dbReference type="GO" id="GO:0006508">
    <property type="term" value="P:proteolysis"/>
    <property type="evidence" value="ECO:0007669"/>
    <property type="project" value="UniProtKB-UniRule"/>
</dbReference>
<evidence type="ECO:0000259" key="2">
    <source>
        <dbReference type="Pfam" id="PF02617"/>
    </source>
</evidence>
<accession>A0A0D5LRM4</accession>
<dbReference type="InterPro" id="IPR014719">
    <property type="entry name" value="Ribosomal_bL12_C/ClpS-like"/>
</dbReference>
<proteinExistence type="inferred from homology"/>
<dbReference type="Proteomes" id="UP000032611">
    <property type="component" value="Chromosome"/>
</dbReference>
<dbReference type="PANTHER" id="PTHR33473:SF19">
    <property type="entry name" value="ATP-DEPENDENT CLP PROTEASE ADAPTER PROTEIN CLPS"/>
    <property type="match status" value="1"/>
</dbReference>
<dbReference type="FunFam" id="3.30.1390.10:FF:000002">
    <property type="entry name" value="ATP-dependent Clp protease adapter protein ClpS"/>
    <property type="match status" value="1"/>
</dbReference>
<evidence type="ECO:0000256" key="1">
    <source>
        <dbReference type="HAMAP-Rule" id="MF_00302"/>
    </source>
</evidence>
<dbReference type="SUPFAM" id="SSF54736">
    <property type="entry name" value="ClpS-like"/>
    <property type="match status" value="1"/>
</dbReference>
<comment type="function">
    <text evidence="1">Involved in the modulation of the specificity of the ClpAP-mediated ATP-dependent protein degradation.</text>
</comment>
<sequence length="103" mass="11676">MSDTGSDTRRKTKTRVKVEKPRLYKVILVNDDYTPREFVLMVLQAVFRMGEDAGYKVMITAHQKGTCLVAVYSRDIAETKAKEAVDLAKQAGFPLMFTTEPEE</sequence>
<dbReference type="PATRIC" id="fig|1486262.3.peg.2157"/>
<dbReference type="InterPro" id="IPR003769">
    <property type="entry name" value="ClpS_core"/>
</dbReference>
<dbReference type="Gene3D" id="3.30.1390.10">
    <property type="match status" value="1"/>
</dbReference>
<feature type="domain" description="Adaptor protein ClpS core" evidence="2">
    <location>
        <begin position="19"/>
        <end position="98"/>
    </location>
</feature>
<protein>
    <recommendedName>
        <fullName evidence="1">ATP-dependent Clp protease adapter protein ClpS</fullName>
    </recommendedName>
</protein>
<gene>
    <name evidence="1 3" type="primary">clpS</name>
    <name evidence="3" type="ORF">TM49_10415</name>
</gene>
<dbReference type="OrthoDB" id="9796121at2"/>
<dbReference type="HAMAP" id="MF_00302">
    <property type="entry name" value="ClpS"/>
    <property type="match status" value="1"/>
</dbReference>
<dbReference type="RefSeq" id="WP_045681090.1">
    <property type="nucleotide sequence ID" value="NZ_CP010803.1"/>
</dbReference>
<keyword evidence="3" id="KW-0378">Hydrolase</keyword>
<dbReference type="InterPro" id="IPR022935">
    <property type="entry name" value="ClpS"/>
</dbReference>
<organism evidence="3 4">
    <name type="scientific">Martelella endophytica</name>
    <dbReference type="NCBI Taxonomy" id="1486262"/>
    <lineage>
        <taxon>Bacteria</taxon>
        <taxon>Pseudomonadati</taxon>
        <taxon>Pseudomonadota</taxon>
        <taxon>Alphaproteobacteria</taxon>
        <taxon>Hyphomicrobiales</taxon>
        <taxon>Aurantimonadaceae</taxon>
        <taxon>Martelella</taxon>
    </lineage>
</organism>
<reference evidence="3 4" key="1">
    <citation type="journal article" date="2015" name="Genome Announc.">
        <title>Complete genome sequence of Martelella endophytica YC6887, which has antifungal activity associated with a halophyte.</title>
        <authorList>
            <person name="Khan A."/>
            <person name="Khan H."/>
            <person name="Chung E.J."/>
            <person name="Hossain M.T."/>
            <person name="Chung Y.R."/>
        </authorList>
    </citation>
    <scope>NUCLEOTIDE SEQUENCE [LARGE SCALE GENOMIC DNA]</scope>
    <source>
        <strain evidence="3">YC6887</strain>
    </source>
</reference>
<evidence type="ECO:0000313" key="4">
    <source>
        <dbReference type="Proteomes" id="UP000032611"/>
    </source>
</evidence>
<dbReference type="KEGG" id="mey:TM49_10415"/>
<dbReference type="Pfam" id="PF02617">
    <property type="entry name" value="ClpS"/>
    <property type="match status" value="1"/>
</dbReference>
<dbReference type="PANTHER" id="PTHR33473">
    <property type="entry name" value="ATP-DEPENDENT CLP PROTEASE ADAPTER PROTEIN CLPS1, CHLOROPLASTIC"/>
    <property type="match status" value="1"/>
</dbReference>
<keyword evidence="3" id="KW-0645">Protease</keyword>
<comment type="subunit">
    <text evidence="1">Binds to the N-terminal domain of the chaperone ClpA.</text>
</comment>
<dbReference type="GO" id="GO:0008233">
    <property type="term" value="F:peptidase activity"/>
    <property type="evidence" value="ECO:0007669"/>
    <property type="project" value="UniProtKB-KW"/>
</dbReference>
<comment type="similarity">
    <text evidence="1">Belongs to the ClpS family.</text>
</comment>
<dbReference type="HOGENOM" id="CLU_134358_3_0_5"/>
<dbReference type="GO" id="GO:0030163">
    <property type="term" value="P:protein catabolic process"/>
    <property type="evidence" value="ECO:0007669"/>
    <property type="project" value="InterPro"/>
</dbReference>
<dbReference type="AlphaFoldDB" id="A0A0D5LRM4"/>